<dbReference type="InterPro" id="IPR051034">
    <property type="entry name" value="Mito_Enoyl-ACP_Reductase"/>
</dbReference>
<dbReference type="GO" id="GO:0005739">
    <property type="term" value="C:mitochondrion"/>
    <property type="evidence" value="ECO:0007669"/>
    <property type="project" value="UniProtKB-SubCell"/>
</dbReference>
<protein>
    <recommendedName>
        <fullName evidence="12">Enoyl-[acyl-carrier-protein] reductase, mitochondrial</fullName>
        <ecNumber evidence="11">1.3.1.104</ecNumber>
    </recommendedName>
    <alternativeName>
        <fullName evidence="13">2-enoyl thioester reductase</fullName>
    </alternativeName>
</protein>
<evidence type="ECO:0000256" key="11">
    <source>
        <dbReference type="ARBA" id="ARBA00038963"/>
    </source>
</evidence>
<dbReference type="CDD" id="cd08290">
    <property type="entry name" value="ETR"/>
    <property type="match status" value="1"/>
</dbReference>
<comment type="subcellular location">
    <subcellularLocation>
        <location evidence="1">Mitochondrion</location>
    </subcellularLocation>
</comment>
<feature type="domain" description="Enoyl reductase (ER)" evidence="15">
    <location>
        <begin position="11"/>
        <end position="327"/>
    </location>
</feature>
<dbReference type="Pfam" id="PF08240">
    <property type="entry name" value="ADH_N"/>
    <property type="match status" value="1"/>
</dbReference>
<evidence type="ECO:0000256" key="12">
    <source>
        <dbReference type="ARBA" id="ARBA00041058"/>
    </source>
</evidence>
<dbReference type="Proteomes" id="UP001153636">
    <property type="component" value="Chromosome 6"/>
</dbReference>
<evidence type="ECO:0000256" key="3">
    <source>
        <dbReference type="ARBA" id="ARBA00022516"/>
    </source>
</evidence>
<evidence type="ECO:0000256" key="5">
    <source>
        <dbReference type="ARBA" id="ARBA00022857"/>
    </source>
</evidence>
<keyword evidence="8" id="KW-0443">Lipid metabolism</keyword>
<accession>A0A9P0D6F9</accession>
<dbReference type="GO" id="GO:0141148">
    <property type="term" value="F:enoyl-[acyl-carrier-protein] reductase (NADPH) activity"/>
    <property type="evidence" value="ECO:0007669"/>
    <property type="project" value="UniProtKB-EC"/>
</dbReference>
<comment type="similarity">
    <text evidence="2">Belongs to the zinc-containing alcohol dehydrogenase family. Quinone oxidoreductase subfamily.</text>
</comment>
<dbReference type="Pfam" id="PF00107">
    <property type="entry name" value="ADH_zinc_N"/>
    <property type="match status" value="1"/>
</dbReference>
<dbReference type="InterPro" id="IPR013154">
    <property type="entry name" value="ADH-like_N"/>
</dbReference>
<dbReference type="SMART" id="SM00829">
    <property type="entry name" value="PKS_ER"/>
    <property type="match status" value="1"/>
</dbReference>
<evidence type="ECO:0000313" key="16">
    <source>
        <dbReference type="EMBL" id="CAH1112301.1"/>
    </source>
</evidence>
<keyword evidence="7" id="KW-0560">Oxidoreductase</keyword>
<keyword evidence="3" id="KW-0444">Lipid biosynthesis</keyword>
<dbReference type="Gene3D" id="3.40.50.720">
    <property type="entry name" value="NAD(P)-binding Rossmann-like Domain"/>
    <property type="match status" value="1"/>
</dbReference>
<keyword evidence="9" id="KW-0496">Mitochondrion</keyword>
<dbReference type="PANTHER" id="PTHR43981">
    <property type="entry name" value="ENOYL-[ACYL-CARRIER-PROTEIN] REDUCTASE, MITOCHONDRIAL"/>
    <property type="match status" value="1"/>
</dbReference>
<keyword evidence="6" id="KW-0809">Transit peptide</keyword>
<dbReference type="PANTHER" id="PTHR43981:SF2">
    <property type="entry name" value="ENOYL-[ACYL-CARRIER-PROTEIN] REDUCTASE, MITOCHONDRIAL"/>
    <property type="match status" value="1"/>
</dbReference>
<dbReference type="GO" id="GO:0006633">
    <property type="term" value="P:fatty acid biosynthetic process"/>
    <property type="evidence" value="ECO:0007669"/>
    <property type="project" value="UniProtKB-KW"/>
</dbReference>
<dbReference type="InterPro" id="IPR036291">
    <property type="entry name" value="NAD(P)-bd_dom_sf"/>
</dbReference>
<dbReference type="Gene3D" id="3.90.180.10">
    <property type="entry name" value="Medium-chain alcohol dehydrogenases, catalytic domain"/>
    <property type="match status" value="1"/>
</dbReference>
<evidence type="ECO:0000256" key="2">
    <source>
        <dbReference type="ARBA" id="ARBA00010371"/>
    </source>
</evidence>
<evidence type="ECO:0000256" key="4">
    <source>
        <dbReference type="ARBA" id="ARBA00022832"/>
    </source>
</evidence>
<comment type="catalytic activity">
    <reaction evidence="14">
        <text>a 2,3-saturated acyl-[ACP] + NADP(+) = a (2E)-enoyl-[ACP] + NADPH + H(+)</text>
        <dbReference type="Rhea" id="RHEA:22564"/>
        <dbReference type="Rhea" id="RHEA-COMP:9925"/>
        <dbReference type="Rhea" id="RHEA-COMP:9926"/>
        <dbReference type="ChEBI" id="CHEBI:15378"/>
        <dbReference type="ChEBI" id="CHEBI:57783"/>
        <dbReference type="ChEBI" id="CHEBI:58349"/>
        <dbReference type="ChEBI" id="CHEBI:78784"/>
        <dbReference type="ChEBI" id="CHEBI:78785"/>
        <dbReference type="EC" id="1.3.1.104"/>
    </reaction>
</comment>
<organism evidence="16 17">
    <name type="scientific">Psylliodes chrysocephalus</name>
    <dbReference type="NCBI Taxonomy" id="3402493"/>
    <lineage>
        <taxon>Eukaryota</taxon>
        <taxon>Metazoa</taxon>
        <taxon>Ecdysozoa</taxon>
        <taxon>Arthropoda</taxon>
        <taxon>Hexapoda</taxon>
        <taxon>Insecta</taxon>
        <taxon>Pterygota</taxon>
        <taxon>Neoptera</taxon>
        <taxon>Endopterygota</taxon>
        <taxon>Coleoptera</taxon>
        <taxon>Polyphaga</taxon>
        <taxon>Cucujiformia</taxon>
        <taxon>Chrysomeloidea</taxon>
        <taxon>Chrysomelidae</taxon>
        <taxon>Galerucinae</taxon>
        <taxon>Alticini</taxon>
        <taxon>Psylliodes</taxon>
    </lineage>
</organism>
<evidence type="ECO:0000256" key="7">
    <source>
        <dbReference type="ARBA" id="ARBA00023002"/>
    </source>
</evidence>
<dbReference type="SUPFAM" id="SSF51735">
    <property type="entry name" value="NAD(P)-binding Rossmann-fold domains"/>
    <property type="match status" value="1"/>
</dbReference>
<sequence>MPTKLVFAKPGNPAEVLRTEEYDMPQIEPNEVLVQMIAAPVNLIDLNIVLGIYPFTYEIPGFEGVGKIIKVGSKVQKVQIDDIVVPTIYAGTWRTHLALKEDDVLPLPKEIDISEAATFFINPATVYIMLKHYIDLKPGDVVLHNGANSTCGIYTIQLCKAWGLKSISVVRDRPDIKELKEYLKSLGATYVFTEKEIKETDIFKTGQLENPKLGLNCIGGESANTILSHLSDEGLLITYGAMTLEPISVSITTLVFKNIRLDGFNFFKWFGRPENENKKPEMYKTLIDLIMKGDFKAAPHEFVDFQNYKEAMSKSVSKDGMIGKKYILDFRSLKN</sequence>
<reference evidence="16" key="1">
    <citation type="submission" date="2022-01" db="EMBL/GenBank/DDBJ databases">
        <authorList>
            <person name="King R."/>
        </authorList>
    </citation>
    <scope>NUCLEOTIDE SEQUENCE</scope>
</reference>
<evidence type="ECO:0000256" key="13">
    <source>
        <dbReference type="ARBA" id="ARBA00042123"/>
    </source>
</evidence>
<evidence type="ECO:0000256" key="6">
    <source>
        <dbReference type="ARBA" id="ARBA00022946"/>
    </source>
</evidence>
<dbReference type="EC" id="1.3.1.104" evidence="11"/>
<dbReference type="OrthoDB" id="7482721at2759"/>
<evidence type="ECO:0000256" key="1">
    <source>
        <dbReference type="ARBA" id="ARBA00004173"/>
    </source>
</evidence>
<evidence type="ECO:0000256" key="10">
    <source>
        <dbReference type="ARBA" id="ARBA00023160"/>
    </source>
</evidence>
<evidence type="ECO:0000256" key="14">
    <source>
        <dbReference type="ARBA" id="ARBA00048843"/>
    </source>
</evidence>
<name>A0A9P0D6F9_9CUCU</name>
<keyword evidence="4" id="KW-0276">Fatty acid metabolism</keyword>
<keyword evidence="5" id="KW-0521">NADP</keyword>
<proteinExistence type="inferred from homology"/>
<evidence type="ECO:0000259" key="15">
    <source>
        <dbReference type="SMART" id="SM00829"/>
    </source>
</evidence>
<dbReference type="InterPro" id="IPR011032">
    <property type="entry name" value="GroES-like_sf"/>
</dbReference>
<dbReference type="AlphaFoldDB" id="A0A9P0D6F9"/>
<dbReference type="SUPFAM" id="SSF50129">
    <property type="entry name" value="GroES-like"/>
    <property type="match status" value="1"/>
</dbReference>
<dbReference type="InterPro" id="IPR020843">
    <property type="entry name" value="ER"/>
</dbReference>
<gene>
    <name evidence="16" type="ORF">PSYICH_LOCUS11990</name>
</gene>
<evidence type="ECO:0000256" key="9">
    <source>
        <dbReference type="ARBA" id="ARBA00023128"/>
    </source>
</evidence>
<keyword evidence="10" id="KW-0275">Fatty acid biosynthesis</keyword>
<evidence type="ECO:0000256" key="8">
    <source>
        <dbReference type="ARBA" id="ARBA00023098"/>
    </source>
</evidence>
<dbReference type="EMBL" id="OV651818">
    <property type="protein sequence ID" value="CAH1112301.1"/>
    <property type="molecule type" value="Genomic_DNA"/>
</dbReference>
<evidence type="ECO:0000313" key="17">
    <source>
        <dbReference type="Proteomes" id="UP001153636"/>
    </source>
</evidence>
<keyword evidence="17" id="KW-1185">Reference proteome</keyword>
<dbReference type="InterPro" id="IPR013149">
    <property type="entry name" value="ADH-like_C"/>
</dbReference>